<evidence type="ECO:0000313" key="6">
    <source>
        <dbReference type="Proteomes" id="UP000069940"/>
    </source>
</evidence>
<feature type="signal peptide" evidence="3">
    <location>
        <begin position="1"/>
        <end position="24"/>
    </location>
</feature>
<dbReference type="InterPro" id="IPR003057">
    <property type="entry name" value="Invtbrt_color"/>
</dbReference>
<evidence type="ECO:0000259" key="4">
    <source>
        <dbReference type="Pfam" id="PF00061"/>
    </source>
</evidence>
<evidence type="ECO:0000313" key="5">
    <source>
        <dbReference type="EnsemblMetazoa" id="AALFPA23_001031.P38461"/>
    </source>
</evidence>
<evidence type="ECO:0000256" key="3">
    <source>
        <dbReference type="PIRNR" id="PIRNR036893"/>
    </source>
</evidence>
<dbReference type="GeneID" id="109421174"/>
<keyword evidence="3" id="KW-0732">Signal</keyword>
<dbReference type="PANTHER" id="PTHR10612">
    <property type="entry name" value="APOLIPOPROTEIN D"/>
    <property type="match status" value="1"/>
</dbReference>
<accession>A0ABM1XMM0</accession>
<dbReference type="EnsemblMetazoa" id="AALFPA23_001031.R38461">
    <property type="protein sequence ID" value="AALFPA23_001031.P38461"/>
    <property type="gene ID" value="AALFPA23_001031"/>
</dbReference>
<dbReference type="InterPro" id="IPR022271">
    <property type="entry name" value="Lipocalin_ApoD"/>
</dbReference>
<dbReference type="PRINTS" id="PR01273">
    <property type="entry name" value="INVTBRTCOLOR"/>
</dbReference>
<feature type="chain" id="PRO_5045016853" description="Lipocalin/cytosolic fatty-acid binding domain-containing protein" evidence="3">
    <location>
        <begin position="25"/>
        <end position="202"/>
    </location>
</feature>
<dbReference type="Gene3D" id="2.40.128.20">
    <property type="match status" value="1"/>
</dbReference>
<reference evidence="6" key="1">
    <citation type="journal article" date="2015" name="Proc. Natl. Acad. Sci. U.S.A.">
        <title>Genome sequence of the Asian Tiger mosquito, Aedes albopictus, reveals insights into its biology, genetics, and evolution.</title>
        <authorList>
            <person name="Chen X.G."/>
            <person name="Jiang X."/>
            <person name="Gu J."/>
            <person name="Xu M."/>
            <person name="Wu Y."/>
            <person name="Deng Y."/>
            <person name="Zhang C."/>
            <person name="Bonizzoni M."/>
            <person name="Dermauw W."/>
            <person name="Vontas J."/>
            <person name="Armbruster P."/>
            <person name="Huang X."/>
            <person name="Yang Y."/>
            <person name="Zhang H."/>
            <person name="He W."/>
            <person name="Peng H."/>
            <person name="Liu Y."/>
            <person name="Wu K."/>
            <person name="Chen J."/>
            <person name="Lirakis M."/>
            <person name="Topalis P."/>
            <person name="Van Leeuwen T."/>
            <person name="Hall A.B."/>
            <person name="Jiang X."/>
            <person name="Thorpe C."/>
            <person name="Mueller R.L."/>
            <person name="Sun C."/>
            <person name="Waterhouse R.M."/>
            <person name="Yan G."/>
            <person name="Tu Z.J."/>
            <person name="Fang X."/>
            <person name="James A.A."/>
        </authorList>
    </citation>
    <scope>NUCLEOTIDE SEQUENCE [LARGE SCALE GENOMIC DNA]</scope>
    <source>
        <strain evidence="6">Foshan</strain>
    </source>
</reference>
<sequence>MVKRFCHLIVSFALLSTCSLFTESQVISLGKCPHFPVTPNFKAGPFLGLWYEQEKYPNLFEIGGKCNTVEYSKKIDGTLSIMNRHESKITGVETGVRGYGKQMFPGSMHVRFPQPWKNDAPYYIIGTDYFHYAVVVTCSEFGLLNGKIVWILTRDRYPRQVYMNRAYLDIEHANLSLAFLKKTDQKHCDVVKAPPSNFIVKH</sequence>
<protein>
    <recommendedName>
        <fullName evidence="4">Lipocalin/cytosolic fatty-acid binding domain-containing protein</fullName>
    </recommendedName>
</protein>
<dbReference type="Proteomes" id="UP000069940">
    <property type="component" value="Unassembled WGS sequence"/>
</dbReference>
<proteinExistence type="inferred from homology"/>
<dbReference type="PIRSF" id="PIRSF036893">
    <property type="entry name" value="Lipocalin_ApoD"/>
    <property type="match status" value="1"/>
</dbReference>
<organism evidence="5 6">
    <name type="scientific">Aedes albopictus</name>
    <name type="common">Asian tiger mosquito</name>
    <name type="synonym">Stegomyia albopicta</name>
    <dbReference type="NCBI Taxonomy" id="7160"/>
    <lineage>
        <taxon>Eukaryota</taxon>
        <taxon>Metazoa</taxon>
        <taxon>Ecdysozoa</taxon>
        <taxon>Arthropoda</taxon>
        <taxon>Hexapoda</taxon>
        <taxon>Insecta</taxon>
        <taxon>Pterygota</taxon>
        <taxon>Neoptera</taxon>
        <taxon>Endopterygota</taxon>
        <taxon>Diptera</taxon>
        <taxon>Nematocera</taxon>
        <taxon>Culicoidea</taxon>
        <taxon>Culicidae</taxon>
        <taxon>Culicinae</taxon>
        <taxon>Aedini</taxon>
        <taxon>Aedes</taxon>
        <taxon>Stegomyia</taxon>
    </lineage>
</organism>
<keyword evidence="6" id="KW-1185">Reference proteome</keyword>
<dbReference type="InterPro" id="IPR000566">
    <property type="entry name" value="Lipocln_cytosolic_FA-bd_dom"/>
</dbReference>
<reference evidence="5" key="2">
    <citation type="submission" date="2025-05" db="UniProtKB">
        <authorList>
            <consortium name="EnsemblMetazoa"/>
        </authorList>
    </citation>
    <scope>IDENTIFICATION</scope>
    <source>
        <strain evidence="5">Foshan</strain>
    </source>
</reference>
<evidence type="ECO:0000256" key="2">
    <source>
        <dbReference type="ARBA" id="ARBA00023157"/>
    </source>
</evidence>
<dbReference type="PANTHER" id="PTHR10612:SF34">
    <property type="entry name" value="APOLIPOPROTEIN D"/>
    <property type="match status" value="1"/>
</dbReference>
<dbReference type="SUPFAM" id="SSF50814">
    <property type="entry name" value="Lipocalins"/>
    <property type="match status" value="1"/>
</dbReference>
<comment type="similarity">
    <text evidence="1 3">Belongs to the calycin superfamily. Lipocalin family.</text>
</comment>
<evidence type="ECO:0000256" key="1">
    <source>
        <dbReference type="ARBA" id="ARBA00006889"/>
    </source>
</evidence>
<dbReference type="RefSeq" id="XP_029725317.2">
    <property type="nucleotide sequence ID" value="XM_029869457.2"/>
</dbReference>
<dbReference type="Pfam" id="PF00061">
    <property type="entry name" value="Lipocalin"/>
    <property type="match status" value="1"/>
</dbReference>
<name>A0ABM1XMM0_AEDAL</name>
<keyword evidence="2" id="KW-1015">Disulfide bond</keyword>
<feature type="domain" description="Lipocalin/cytosolic fatty-acid binding" evidence="4">
    <location>
        <begin position="48"/>
        <end position="186"/>
    </location>
</feature>
<dbReference type="InterPro" id="IPR012674">
    <property type="entry name" value="Calycin"/>
</dbReference>